<protein>
    <submittedName>
        <fullName evidence="2">Uncharacterized protein</fullName>
    </submittedName>
</protein>
<sequence length="103" mass="11643">MSYMDDWVKGTYQKKVFVPFPNYQQPQSSTTDASSTLQQQHIFSSSVTDIDSPNAHHLGLSPIPTPPKQDLSLRDMKTLATLRGRLTKEEDRVVLLLLDIAKK</sequence>
<gene>
    <name evidence="2" type="ORF">H5410_004080</name>
</gene>
<dbReference type="EMBL" id="JACXVP010000001">
    <property type="protein sequence ID" value="KAG5632363.1"/>
    <property type="molecule type" value="Genomic_DNA"/>
</dbReference>
<proteinExistence type="predicted"/>
<evidence type="ECO:0000313" key="2">
    <source>
        <dbReference type="EMBL" id="KAG5632363.1"/>
    </source>
</evidence>
<comment type="caution">
    <text evidence="2">The sequence shown here is derived from an EMBL/GenBank/DDBJ whole genome shotgun (WGS) entry which is preliminary data.</text>
</comment>
<dbReference type="AlphaFoldDB" id="A0A9J6B6X9"/>
<keyword evidence="3" id="KW-1185">Reference proteome</keyword>
<organism evidence="2 3">
    <name type="scientific">Solanum commersonii</name>
    <name type="common">Commerson's wild potato</name>
    <name type="synonym">Commerson's nightshade</name>
    <dbReference type="NCBI Taxonomy" id="4109"/>
    <lineage>
        <taxon>Eukaryota</taxon>
        <taxon>Viridiplantae</taxon>
        <taxon>Streptophyta</taxon>
        <taxon>Embryophyta</taxon>
        <taxon>Tracheophyta</taxon>
        <taxon>Spermatophyta</taxon>
        <taxon>Magnoliopsida</taxon>
        <taxon>eudicotyledons</taxon>
        <taxon>Gunneridae</taxon>
        <taxon>Pentapetalae</taxon>
        <taxon>asterids</taxon>
        <taxon>lamiids</taxon>
        <taxon>Solanales</taxon>
        <taxon>Solanaceae</taxon>
        <taxon>Solanoideae</taxon>
        <taxon>Solaneae</taxon>
        <taxon>Solanum</taxon>
    </lineage>
</organism>
<feature type="region of interest" description="Disordered" evidence="1">
    <location>
        <begin position="48"/>
        <end position="71"/>
    </location>
</feature>
<accession>A0A9J6B6X9</accession>
<dbReference type="Proteomes" id="UP000824120">
    <property type="component" value="Chromosome 1"/>
</dbReference>
<dbReference type="OrthoDB" id="1295196at2759"/>
<evidence type="ECO:0000256" key="1">
    <source>
        <dbReference type="SAM" id="MobiDB-lite"/>
    </source>
</evidence>
<reference evidence="2 3" key="1">
    <citation type="submission" date="2020-09" db="EMBL/GenBank/DDBJ databases">
        <title>De no assembly of potato wild relative species, Solanum commersonii.</title>
        <authorList>
            <person name="Cho K."/>
        </authorList>
    </citation>
    <scope>NUCLEOTIDE SEQUENCE [LARGE SCALE GENOMIC DNA]</scope>
    <source>
        <strain evidence="2">LZ3.2</strain>
        <tissue evidence="2">Leaf</tissue>
    </source>
</reference>
<evidence type="ECO:0000313" key="3">
    <source>
        <dbReference type="Proteomes" id="UP000824120"/>
    </source>
</evidence>
<name>A0A9J6B6X9_SOLCO</name>